<dbReference type="AlphaFoldDB" id="A0A2N4TLQ4"/>
<proteinExistence type="predicted"/>
<dbReference type="RefSeq" id="WP_102066953.1">
    <property type="nucleotide sequence ID" value="NZ_PKQE01000005.1"/>
</dbReference>
<gene>
    <name evidence="1" type="ORF">C0Q88_19510</name>
</gene>
<evidence type="ECO:0000313" key="2">
    <source>
        <dbReference type="Proteomes" id="UP000234456"/>
    </source>
</evidence>
<protein>
    <submittedName>
        <fullName evidence="1">Uncharacterized protein</fullName>
    </submittedName>
</protein>
<sequence>MHPFSENHRFATTELPAMENMNDVLGALAQSELLRIAATDVVADYGSDVPLTVLYGGLGRHLARQFNTLSAQEKSQACDAIEKEMTSTDSRRVELVATGLLEALFNASRAQSVWEEVEQCLGPLSRRYLSDWAEWKSR</sequence>
<organism evidence="1 2">
    <name type="scientific">Ralstonia pickettii</name>
    <name type="common">Burkholderia pickettii</name>
    <dbReference type="NCBI Taxonomy" id="329"/>
    <lineage>
        <taxon>Bacteria</taxon>
        <taxon>Pseudomonadati</taxon>
        <taxon>Pseudomonadota</taxon>
        <taxon>Betaproteobacteria</taxon>
        <taxon>Burkholderiales</taxon>
        <taxon>Burkholderiaceae</taxon>
        <taxon>Ralstonia</taxon>
    </lineage>
</organism>
<evidence type="ECO:0000313" key="1">
    <source>
        <dbReference type="EMBL" id="PLC40647.1"/>
    </source>
</evidence>
<accession>A0A2N4TLQ4</accession>
<dbReference type="EMBL" id="PKQE01000005">
    <property type="protein sequence ID" value="PLC40647.1"/>
    <property type="molecule type" value="Genomic_DNA"/>
</dbReference>
<name>A0A2N4TLQ4_RALPI</name>
<reference evidence="1 2" key="1">
    <citation type="submission" date="2017-12" db="EMBL/GenBank/DDBJ databases">
        <title>Draft genome sequence of Ralstonia pickettii 52.</title>
        <authorList>
            <person name="Zheng B."/>
        </authorList>
    </citation>
    <scope>NUCLEOTIDE SEQUENCE [LARGE SCALE GENOMIC DNA]</scope>
    <source>
        <strain evidence="1 2">52</strain>
    </source>
</reference>
<dbReference type="Proteomes" id="UP000234456">
    <property type="component" value="Unassembled WGS sequence"/>
</dbReference>
<comment type="caution">
    <text evidence="1">The sequence shown here is derived from an EMBL/GenBank/DDBJ whole genome shotgun (WGS) entry which is preliminary data.</text>
</comment>